<organism evidence="2 3">
    <name type="scientific">Paraburkholderia azotifigens</name>
    <dbReference type="NCBI Taxonomy" id="2057004"/>
    <lineage>
        <taxon>Bacteria</taxon>
        <taxon>Pseudomonadati</taxon>
        <taxon>Pseudomonadota</taxon>
        <taxon>Betaproteobacteria</taxon>
        <taxon>Burkholderiales</taxon>
        <taxon>Burkholderiaceae</taxon>
        <taxon>Paraburkholderia</taxon>
    </lineage>
</organism>
<reference evidence="2 3" key="1">
    <citation type="journal article" date="2018" name="Int. J. Syst. Evol. Microbiol.">
        <title>Paraburkholderia azotifigens sp. nov., a nitrogen-fixing bacterium isolated from paddy soil.</title>
        <authorList>
            <person name="Choi G.M."/>
            <person name="Im W.T."/>
        </authorList>
    </citation>
    <scope>NUCLEOTIDE SEQUENCE [LARGE SCALE GENOMIC DNA]</scope>
    <source>
        <strain evidence="2 3">NF 2-5-3</strain>
    </source>
</reference>
<sequence length="106" mass="11790">MGIGMQIVYLGFCGTARLEGEAAAQLVRLERYSGLLSNCHLAIEQVHSASARPSYDVRLDLITRTRDFKPIEHCSSEDAEQAVRCAFDAAERELQAAENAAKHRRQ</sequence>
<dbReference type="Gene3D" id="3.30.160.100">
    <property type="entry name" value="Ribosome hibernation promotion factor-like"/>
    <property type="match status" value="1"/>
</dbReference>
<dbReference type="Proteomes" id="UP001481677">
    <property type="component" value="Unassembled WGS sequence"/>
</dbReference>
<reference evidence="1 4" key="3">
    <citation type="submission" date="2024-01" db="EMBL/GenBank/DDBJ databases">
        <title>The diversity of rhizobia nodulating Mimosa spp. in eleven states of Brazil covering several biomes is determined by host plant, location, and edaphic factors.</title>
        <authorList>
            <person name="Rouws L."/>
            <person name="Barauna A."/>
            <person name="Beukes C."/>
            <person name="De Faria S.M."/>
            <person name="Gross E."/>
            <person name="Dos Reis Junior F.B."/>
            <person name="Simon M."/>
            <person name="Maluk M."/>
            <person name="Odee D.W."/>
            <person name="Kenicer G."/>
            <person name="Young J.P.W."/>
            <person name="Reis V.M."/>
            <person name="Zilli J."/>
            <person name="James E.K."/>
        </authorList>
    </citation>
    <scope>NUCLEOTIDE SEQUENCE [LARGE SCALE GENOMIC DNA]</scope>
    <source>
        <strain evidence="1 4">JPY530</strain>
    </source>
</reference>
<accession>A0A5C6VGB8</accession>
<gene>
    <name evidence="2" type="ORF">FRZ40_29510</name>
    <name evidence="1" type="ORF">V4C56_28755</name>
</gene>
<reference evidence="2" key="2">
    <citation type="submission" date="2019-08" db="EMBL/GenBank/DDBJ databases">
        <authorList>
            <person name="Im W.-T."/>
        </authorList>
    </citation>
    <scope>NUCLEOTIDE SEQUENCE</scope>
    <source>
        <strain evidence="2">NF 2-5-3</strain>
    </source>
</reference>
<evidence type="ECO:0008006" key="5">
    <source>
        <dbReference type="Google" id="ProtNLM"/>
    </source>
</evidence>
<dbReference type="InterPro" id="IPR036567">
    <property type="entry name" value="RHF-like"/>
</dbReference>
<comment type="caution">
    <text evidence="2">The sequence shown here is derived from an EMBL/GenBank/DDBJ whole genome shotgun (WGS) entry which is preliminary data.</text>
</comment>
<evidence type="ECO:0000313" key="1">
    <source>
        <dbReference type="EMBL" id="MEM5343601.1"/>
    </source>
</evidence>
<dbReference type="Proteomes" id="UP000321776">
    <property type="component" value="Unassembled WGS sequence"/>
</dbReference>
<keyword evidence="4" id="KW-1185">Reference proteome</keyword>
<evidence type="ECO:0000313" key="3">
    <source>
        <dbReference type="Proteomes" id="UP000321776"/>
    </source>
</evidence>
<dbReference type="AlphaFoldDB" id="A0A5C6VGB8"/>
<protein>
    <recommendedName>
        <fullName evidence="5">Metal ABC transporter ATPase</fullName>
    </recommendedName>
</protein>
<dbReference type="EMBL" id="JAZHGA010000025">
    <property type="protein sequence ID" value="MEM5343601.1"/>
    <property type="molecule type" value="Genomic_DNA"/>
</dbReference>
<evidence type="ECO:0000313" key="4">
    <source>
        <dbReference type="Proteomes" id="UP001481677"/>
    </source>
</evidence>
<dbReference type="RefSeq" id="WP_028367848.1">
    <property type="nucleotide sequence ID" value="NZ_JAZHFZ010000027.1"/>
</dbReference>
<dbReference type="EMBL" id="VOQS01000003">
    <property type="protein sequence ID" value="TXC84422.1"/>
    <property type="molecule type" value="Genomic_DNA"/>
</dbReference>
<proteinExistence type="predicted"/>
<name>A0A5C6VGB8_9BURK</name>
<evidence type="ECO:0000313" key="2">
    <source>
        <dbReference type="EMBL" id="TXC84422.1"/>
    </source>
</evidence>